<dbReference type="Gene3D" id="2.130.10.10">
    <property type="entry name" value="YVTN repeat-like/Quinoprotein amine dehydrogenase"/>
    <property type="match status" value="1"/>
</dbReference>
<feature type="region of interest" description="Disordered" evidence="1">
    <location>
        <begin position="328"/>
        <end position="349"/>
    </location>
</feature>
<proteinExistence type="predicted"/>
<accession>A0A239IGU1</accession>
<gene>
    <name evidence="3" type="ORF">SAMN06296052_11746</name>
</gene>
<dbReference type="InterPro" id="IPR011044">
    <property type="entry name" value="Quino_amine_DH_bsu"/>
</dbReference>
<dbReference type="NCBIfam" id="TIGR04131">
    <property type="entry name" value="Bac_Flav_CTERM"/>
    <property type="match status" value="1"/>
</dbReference>
<evidence type="ECO:0000259" key="2">
    <source>
        <dbReference type="PROSITE" id="PS50093"/>
    </source>
</evidence>
<dbReference type="Proteomes" id="UP000198432">
    <property type="component" value="Unassembled WGS sequence"/>
</dbReference>
<sequence>MFSLNKRSNSQLFTTVLRMLKGVLILFLLTLASPLLAQGQASYWYFGEKAGLNFGTGSPSTLDFVPPLKTSYHDITSSASDVEGNLLFATDGDKVYNRSGEIMENGDLYPNGGATYNTVVVPKPGHRGIYYIVTVTQMGPPIFLHYAEVDMNGGAGSGRVVSRQGELMRSAAFRVAAVRHCNGEDYWIMGQEANTNRFYAFLVTEQGICSKPVVSRAGQAQALQYYGDMKFSPDGTRLVSVAKDQDSQLFWFNQRTGQVTFQQRIPKDLFGSAENYTSDYHSASFSPDSKSLYVSSGFWRALDGRCAKLVQYDLEATDIIKSHHVIYDNSKDGSDRGPNSECRSEGVGDIQIGPDGKLYISNHGRKYLHVITNPNEKRQRLDFQLNGADVGSGVSSWRLPNFVESLFRGLGTETSCPQSSGEVSFVYENTCFSQNTSFQADLKDNGPYSVSWDFGDPKSAGNTSIELNPLHVYSAPGTYEVSLTLFSLKDCRPVKTVTRTVTILPATPVDLGPDRVLCGNEEIVLDATSPAALSYRWSDGSTGATLKVREPGKYWVEVDQGGCKLRDEVRLGKAEEITASIGRDTVLCVGQRLTLDATSPGASYEWSNGNRDPKLEVYASGVYEVTIRNACFESKQSVRVTVLDCEDLTHGYVRCREVNESSVPNIFTPNNDGKNDSFGLQGAAEMKGYALQVFDRWGKRVFRSSESVLDWNGEGAPGGVYFYVIRFDCGEERKVVSRVVKGSLTLMR</sequence>
<dbReference type="InterPro" id="IPR026341">
    <property type="entry name" value="T9SS_type_B"/>
</dbReference>
<dbReference type="PROSITE" id="PS50093">
    <property type="entry name" value="PKD"/>
    <property type="match status" value="1"/>
</dbReference>
<evidence type="ECO:0000313" key="3">
    <source>
        <dbReference type="EMBL" id="SNS92785.1"/>
    </source>
</evidence>
<dbReference type="AlphaFoldDB" id="A0A239IGU1"/>
<organism evidence="3 4">
    <name type="scientific">Pontibacter ummariensis</name>
    <dbReference type="NCBI Taxonomy" id="1610492"/>
    <lineage>
        <taxon>Bacteria</taxon>
        <taxon>Pseudomonadati</taxon>
        <taxon>Bacteroidota</taxon>
        <taxon>Cytophagia</taxon>
        <taxon>Cytophagales</taxon>
        <taxon>Hymenobacteraceae</taxon>
        <taxon>Pontibacter</taxon>
    </lineage>
</organism>
<protein>
    <submittedName>
        <fullName evidence="3">Gliding motility-associated C-terminal domain-containing protein</fullName>
    </submittedName>
</protein>
<evidence type="ECO:0000313" key="4">
    <source>
        <dbReference type="Proteomes" id="UP000198432"/>
    </source>
</evidence>
<dbReference type="InterPro" id="IPR035986">
    <property type="entry name" value="PKD_dom_sf"/>
</dbReference>
<dbReference type="SMART" id="SM00089">
    <property type="entry name" value="PKD"/>
    <property type="match status" value="1"/>
</dbReference>
<keyword evidence="4" id="KW-1185">Reference proteome</keyword>
<dbReference type="InterPro" id="IPR022409">
    <property type="entry name" value="PKD/Chitinase_dom"/>
</dbReference>
<dbReference type="Gene3D" id="2.60.40.10">
    <property type="entry name" value="Immunoglobulins"/>
    <property type="match status" value="1"/>
</dbReference>
<dbReference type="InterPro" id="IPR015943">
    <property type="entry name" value="WD40/YVTN_repeat-like_dom_sf"/>
</dbReference>
<dbReference type="Pfam" id="PF18911">
    <property type="entry name" value="PKD_4"/>
    <property type="match status" value="1"/>
</dbReference>
<feature type="domain" description="PKD" evidence="2">
    <location>
        <begin position="447"/>
        <end position="485"/>
    </location>
</feature>
<dbReference type="SUPFAM" id="SSF50969">
    <property type="entry name" value="YVTN repeat-like/Quinoprotein amine dehydrogenase"/>
    <property type="match status" value="1"/>
</dbReference>
<dbReference type="CDD" id="cd00146">
    <property type="entry name" value="PKD"/>
    <property type="match status" value="1"/>
</dbReference>
<dbReference type="SUPFAM" id="SSF49299">
    <property type="entry name" value="PKD domain"/>
    <property type="match status" value="1"/>
</dbReference>
<name>A0A239IGU1_9BACT</name>
<dbReference type="InterPro" id="IPR013783">
    <property type="entry name" value="Ig-like_fold"/>
</dbReference>
<dbReference type="EMBL" id="FZOQ01000017">
    <property type="protein sequence ID" value="SNS92785.1"/>
    <property type="molecule type" value="Genomic_DNA"/>
</dbReference>
<evidence type="ECO:0000256" key="1">
    <source>
        <dbReference type="SAM" id="MobiDB-lite"/>
    </source>
</evidence>
<dbReference type="OrthoDB" id="1491125at2"/>
<dbReference type="Pfam" id="PF13585">
    <property type="entry name" value="CHU_C"/>
    <property type="match status" value="1"/>
</dbReference>
<reference evidence="4" key="1">
    <citation type="submission" date="2017-06" db="EMBL/GenBank/DDBJ databases">
        <authorList>
            <person name="Varghese N."/>
            <person name="Submissions S."/>
        </authorList>
    </citation>
    <scope>NUCLEOTIDE SEQUENCE [LARGE SCALE GENOMIC DNA]</scope>
    <source>
        <strain evidence="4">NKM1</strain>
    </source>
</reference>
<dbReference type="InterPro" id="IPR000601">
    <property type="entry name" value="PKD_dom"/>
</dbReference>